<keyword evidence="4" id="KW-0808">Transferase</keyword>
<organism evidence="8 9">
    <name type="scientific">Geomesophilobacter sediminis</name>
    <dbReference type="NCBI Taxonomy" id="2798584"/>
    <lineage>
        <taxon>Bacteria</taxon>
        <taxon>Pseudomonadati</taxon>
        <taxon>Thermodesulfobacteriota</taxon>
        <taxon>Desulfuromonadia</taxon>
        <taxon>Geobacterales</taxon>
        <taxon>Geobacteraceae</taxon>
        <taxon>Geomesophilobacter</taxon>
    </lineage>
</organism>
<keyword evidence="5" id="KW-0418">Kinase</keyword>
<protein>
    <recommendedName>
        <fullName evidence="2">histidine kinase</fullName>
        <ecNumber evidence="2">2.7.13.3</ecNumber>
    </recommendedName>
</protein>
<dbReference type="Gene3D" id="3.30.450.40">
    <property type="match status" value="1"/>
</dbReference>
<evidence type="ECO:0000259" key="7">
    <source>
        <dbReference type="PROSITE" id="PS50112"/>
    </source>
</evidence>
<dbReference type="GO" id="GO:0000155">
    <property type="term" value="F:phosphorelay sensor kinase activity"/>
    <property type="evidence" value="ECO:0007669"/>
    <property type="project" value="InterPro"/>
</dbReference>
<proteinExistence type="predicted"/>
<dbReference type="SMART" id="SM00091">
    <property type="entry name" value="PAS"/>
    <property type="match status" value="1"/>
</dbReference>
<evidence type="ECO:0000256" key="5">
    <source>
        <dbReference type="ARBA" id="ARBA00022777"/>
    </source>
</evidence>
<accession>A0A8J7J490</accession>
<dbReference type="InterPro" id="IPR005467">
    <property type="entry name" value="His_kinase_dom"/>
</dbReference>
<dbReference type="PRINTS" id="PR00344">
    <property type="entry name" value="BCTRLSENSOR"/>
</dbReference>
<dbReference type="Gene3D" id="3.30.565.10">
    <property type="entry name" value="Histidine kinase-like ATPase, C-terminal domain"/>
    <property type="match status" value="1"/>
</dbReference>
<dbReference type="Pfam" id="PF00512">
    <property type="entry name" value="HisKA"/>
    <property type="match status" value="1"/>
</dbReference>
<evidence type="ECO:0000313" key="9">
    <source>
        <dbReference type="Proteomes" id="UP000636888"/>
    </source>
</evidence>
<dbReference type="CDD" id="cd00082">
    <property type="entry name" value="HisKA"/>
    <property type="match status" value="1"/>
</dbReference>
<comment type="catalytic activity">
    <reaction evidence="1">
        <text>ATP + protein L-histidine = ADP + protein N-phospho-L-histidine.</text>
        <dbReference type="EC" id="2.7.13.3"/>
    </reaction>
</comment>
<dbReference type="PROSITE" id="PS50109">
    <property type="entry name" value="HIS_KIN"/>
    <property type="match status" value="1"/>
</dbReference>
<dbReference type="GO" id="GO:0009927">
    <property type="term" value="F:histidine phosphotransfer kinase activity"/>
    <property type="evidence" value="ECO:0007669"/>
    <property type="project" value="TreeGrafter"/>
</dbReference>
<dbReference type="InterPro" id="IPR003594">
    <property type="entry name" value="HATPase_dom"/>
</dbReference>
<dbReference type="SUPFAM" id="SSF55781">
    <property type="entry name" value="GAF domain-like"/>
    <property type="match status" value="1"/>
</dbReference>
<dbReference type="PANTHER" id="PTHR43047">
    <property type="entry name" value="TWO-COMPONENT HISTIDINE PROTEIN KINASE"/>
    <property type="match status" value="1"/>
</dbReference>
<gene>
    <name evidence="8" type="ORF">JFN93_12880</name>
</gene>
<dbReference type="PROSITE" id="PS50112">
    <property type="entry name" value="PAS"/>
    <property type="match status" value="1"/>
</dbReference>
<dbReference type="Pfam" id="PF02518">
    <property type="entry name" value="HATPase_c"/>
    <property type="match status" value="1"/>
</dbReference>
<evidence type="ECO:0000256" key="4">
    <source>
        <dbReference type="ARBA" id="ARBA00022679"/>
    </source>
</evidence>
<dbReference type="Gene3D" id="1.10.287.130">
    <property type="match status" value="1"/>
</dbReference>
<dbReference type="Gene3D" id="3.30.450.20">
    <property type="entry name" value="PAS domain"/>
    <property type="match status" value="1"/>
</dbReference>
<sequence length="637" mass="71480">MFPGWLLTISTLALAWAIGKLVFSQRRREKEARAGLGHELDEMQDEVEKSARRYWSLLEGAGNAIFVFHADTGALEEMNRKGAELFGCSKGELNALKMTDLVPPEEYDKFRALVIRLRRRGRADAVGLTLRRKDGTSFQAEIDARVIPLNNERVVHCIMRDVTEKLAAEQAVRQRNRELSLLNAILTGMHGGEELSAVVERTLREVMDLLGATGGTVRLFEGEDRHLGEACALGVSEPLVQLLGEGISKSRISFEVTQRESAGLPAELRESGWTALSEVPLLAGKVRIGVMQLLHETERTYSDEELRFLSAVGRQMGSALEKARLFEELNWKSTELLRSHRLLEKTSHNLSISESKLRENLTLVEQANFELSRLDRMKNQFLGMVSHEFNTPLTSIISGAEHLLAVEKGENRAVLEMVRDGGLRLKELVTDLLKLIKLEARGGELNKTPMHLQVLIELLKEQYQPLLSGRRQKLHIRELDQLPFFEGDVEYLERVFSELLLNAIKFSPEGGEIVVTGRVLDPDDLARRREDLERFNPGFVARSGGRCFMEVAVKDNGIGIPPEELRRIFEIFYEIGDIRHHSSGWGNLAGKGAGLGLAIVKGMVEAHGGMVWADSNQGSSFYLILPLEQETHQPELF</sequence>
<dbReference type="SMART" id="SM00388">
    <property type="entry name" value="HisKA"/>
    <property type="match status" value="1"/>
</dbReference>
<dbReference type="InterPro" id="IPR035965">
    <property type="entry name" value="PAS-like_dom_sf"/>
</dbReference>
<dbReference type="NCBIfam" id="TIGR00229">
    <property type="entry name" value="sensory_box"/>
    <property type="match status" value="1"/>
</dbReference>
<dbReference type="CDD" id="cd00075">
    <property type="entry name" value="HATPase"/>
    <property type="match status" value="1"/>
</dbReference>
<dbReference type="Proteomes" id="UP000636888">
    <property type="component" value="Unassembled WGS sequence"/>
</dbReference>
<name>A0A8J7J490_9BACT</name>
<comment type="caution">
    <text evidence="8">The sequence shown here is derived from an EMBL/GenBank/DDBJ whole genome shotgun (WGS) entry which is preliminary data.</text>
</comment>
<dbReference type="AlphaFoldDB" id="A0A8J7J490"/>
<evidence type="ECO:0000313" key="8">
    <source>
        <dbReference type="EMBL" id="MBJ6725608.1"/>
    </source>
</evidence>
<dbReference type="InterPro" id="IPR004358">
    <property type="entry name" value="Sig_transdc_His_kin-like_C"/>
</dbReference>
<dbReference type="Pfam" id="PF13185">
    <property type="entry name" value="GAF_2"/>
    <property type="match status" value="1"/>
</dbReference>
<dbReference type="CDD" id="cd00130">
    <property type="entry name" value="PAS"/>
    <property type="match status" value="1"/>
</dbReference>
<dbReference type="InterPro" id="IPR036097">
    <property type="entry name" value="HisK_dim/P_sf"/>
</dbReference>
<feature type="domain" description="Histidine kinase" evidence="6">
    <location>
        <begin position="384"/>
        <end position="629"/>
    </location>
</feature>
<dbReference type="InterPro" id="IPR029016">
    <property type="entry name" value="GAF-like_dom_sf"/>
</dbReference>
<dbReference type="InterPro" id="IPR036890">
    <property type="entry name" value="HATPase_C_sf"/>
</dbReference>
<dbReference type="InterPro" id="IPR003018">
    <property type="entry name" value="GAF"/>
</dbReference>
<dbReference type="SUPFAM" id="SSF55874">
    <property type="entry name" value="ATPase domain of HSP90 chaperone/DNA topoisomerase II/histidine kinase"/>
    <property type="match status" value="1"/>
</dbReference>
<dbReference type="PANTHER" id="PTHR43047:SF72">
    <property type="entry name" value="OSMOSENSING HISTIDINE PROTEIN KINASE SLN1"/>
    <property type="match status" value="1"/>
</dbReference>
<evidence type="ECO:0000256" key="2">
    <source>
        <dbReference type="ARBA" id="ARBA00012438"/>
    </source>
</evidence>
<dbReference type="SMART" id="SM00387">
    <property type="entry name" value="HATPase_c"/>
    <property type="match status" value="1"/>
</dbReference>
<evidence type="ECO:0000259" key="6">
    <source>
        <dbReference type="PROSITE" id="PS50109"/>
    </source>
</evidence>
<keyword evidence="9" id="KW-1185">Reference proteome</keyword>
<dbReference type="SUPFAM" id="SSF55785">
    <property type="entry name" value="PYP-like sensor domain (PAS domain)"/>
    <property type="match status" value="1"/>
</dbReference>
<dbReference type="SMART" id="SM00065">
    <property type="entry name" value="GAF"/>
    <property type="match status" value="1"/>
</dbReference>
<dbReference type="SUPFAM" id="SSF47384">
    <property type="entry name" value="Homodimeric domain of signal transducing histidine kinase"/>
    <property type="match status" value="1"/>
</dbReference>
<keyword evidence="3" id="KW-0597">Phosphoprotein</keyword>
<evidence type="ECO:0000256" key="3">
    <source>
        <dbReference type="ARBA" id="ARBA00022553"/>
    </source>
</evidence>
<feature type="domain" description="PAS" evidence="7">
    <location>
        <begin position="50"/>
        <end position="121"/>
    </location>
</feature>
<evidence type="ECO:0000256" key="1">
    <source>
        <dbReference type="ARBA" id="ARBA00000085"/>
    </source>
</evidence>
<dbReference type="InterPro" id="IPR000014">
    <property type="entry name" value="PAS"/>
</dbReference>
<reference evidence="8" key="1">
    <citation type="submission" date="2020-12" db="EMBL/GenBank/DDBJ databases">
        <title>Geomonas sp. Red875, isolated from river sediment.</title>
        <authorList>
            <person name="Xu Z."/>
            <person name="Zhang Z."/>
            <person name="Masuda Y."/>
            <person name="Itoh H."/>
            <person name="Senoo K."/>
        </authorList>
    </citation>
    <scope>NUCLEOTIDE SEQUENCE</scope>
    <source>
        <strain evidence="8">Red875</strain>
    </source>
</reference>
<dbReference type="InterPro" id="IPR003661">
    <property type="entry name" value="HisK_dim/P_dom"/>
</dbReference>
<dbReference type="EMBL" id="JAEMHM010000010">
    <property type="protein sequence ID" value="MBJ6725608.1"/>
    <property type="molecule type" value="Genomic_DNA"/>
</dbReference>
<dbReference type="GO" id="GO:0005886">
    <property type="term" value="C:plasma membrane"/>
    <property type="evidence" value="ECO:0007669"/>
    <property type="project" value="TreeGrafter"/>
</dbReference>
<dbReference type="Pfam" id="PF13426">
    <property type="entry name" value="PAS_9"/>
    <property type="match status" value="1"/>
</dbReference>
<dbReference type="EC" id="2.7.13.3" evidence="2"/>